<dbReference type="EMBL" id="JAABNT010000019">
    <property type="protein sequence ID" value="NEK24672.1"/>
    <property type="molecule type" value="Genomic_DNA"/>
</dbReference>
<evidence type="ECO:0000259" key="1">
    <source>
        <dbReference type="Pfam" id="PF07045"/>
    </source>
</evidence>
<sequence>MPKGYWIGQMDVKDAEVYDTYRAANAKPFADYGAKFLARGGKQQVEEGTWRARTVIIEFASYADAVACYHSDDYQNAKAIRLPVAEGSLVIVEGYES</sequence>
<accession>A0A6P0CER9</accession>
<feature type="domain" description="DUF1330" evidence="1">
    <location>
        <begin position="3"/>
        <end position="95"/>
    </location>
</feature>
<dbReference type="InterPro" id="IPR011008">
    <property type="entry name" value="Dimeric_a/b-barrel"/>
</dbReference>
<reference evidence="2 3" key="1">
    <citation type="submission" date="2020-01" db="EMBL/GenBank/DDBJ databases">
        <title>Sulfitobacter sediminilitoris sp. nov., isolated from a tidal flat.</title>
        <authorList>
            <person name="Park S."/>
            <person name="Yoon J.-H."/>
        </authorList>
    </citation>
    <scope>NUCLEOTIDE SEQUENCE [LARGE SCALE GENOMIC DNA]</scope>
    <source>
        <strain evidence="2 3">JBTF-M27</strain>
    </source>
</reference>
<dbReference type="Pfam" id="PF07045">
    <property type="entry name" value="DUF1330"/>
    <property type="match status" value="1"/>
</dbReference>
<dbReference type="Gene3D" id="3.30.70.100">
    <property type="match status" value="1"/>
</dbReference>
<dbReference type="RefSeq" id="WP_164355596.1">
    <property type="nucleotide sequence ID" value="NZ_JAABNT010000019.1"/>
</dbReference>
<dbReference type="PANTHER" id="PTHR41521:SF4">
    <property type="entry name" value="BLR0684 PROTEIN"/>
    <property type="match status" value="1"/>
</dbReference>
<dbReference type="InterPro" id="IPR010753">
    <property type="entry name" value="DUF1330"/>
</dbReference>
<gene>
    <name evidence="2" type="ORF">GV827_20035</name>
</gene>
<dbReference type="SUPFAM" id="SSF54909">
    <property type="entry name" value="Dimeric alpha+beta barrel"/>
    <property type="match status" value="1"/>
</dbReference>
<organism evidence="2 3">
    <name type="scientific">Sulfitobacter sediminilitoris</name>
    <dbReference type="NCBI Taxonomy" id="2698830"/>
    <lineage>
        <taxon>Bacteria</taxon>
        <taxon>Pseudomonadati</taxon>
        <taxon>Pseudomonadota</taxon>
        <taxon>Alphaproteobacteria</taxon>
        <taxon>Rhodobacterales</taxon>
        <taxon>Roseobacteraceae</taxon>
        <taxon>Sulfitobacter</taxon>
    </lineage>
</organism>
<comment type="caution">
    <text evidence="2">The sequence shown here is derived from an EMBL/GenBank/DDBJ whole genome shotgun (WGS) entry which is preliminary data.</text>
</comment>
<dbReference type="PANTHER" id="PTHR41521">
    <property type="match status" value="1"/>
</dbReference>
<evidence type="ECO:0000313" key="2">
    <source>
        <dbReference type="EMBL" id="NEK24672.1"/>
    </source>
</evidence>
<name>A0A6P0CER9_9RHOB</name>
<keyword evidence="3" id="KW-1185">Reference proteome</keyword>
<proteinExistence type="predicted"/>
<evidence type="ECO:0000313" key="3">
    <source>
        <dbReference type="Proteomes" id="UP000468591"/>
    </source>
</evidence>
<dbReference type="Proteomes" id="UP000468591">
    <property type="component" value="Unassembled WGS sequence"/>
</dbReference>
<protein>
    <submittedName>
        <fullName evidence="2">DUF1330 domain-containing protein</fullName>
    </submittedName>
</protein>
<dbReference type="AlphaFoldDB" id="A0A6P0CER9"/>